<dbReference type="Pfam" id="PF01580">
    <property type="entry name" value="FtsK_SpoIIIE"/>
    <property type="match status" value="1"/>
</dbReference>
<dbReference type="InterPro" id="IPR036388">
    <property type="entry name" value="WH-like_DNA-bd_sf"/>
</dbReference>
<feature type="transmembrane region" description="Helical" evidence="17">
    <location>
        <begin position="78"/>
        <end position="99"/>
    </location>
</feature>
<dbReference type="InterPro" id="IPR025199">
    <property type="entry name" value="FtsK_4TM"/>
</dbReference>
<dbReference type="GO" id="GO:0005886">
    <property type="term" value="C:plasma membrane"/>
    <property type="evidence" value="ECO:0007669"/>
    <property type="project" value="UniProtKB-SubCell"/>
</dbReference>
<dbReference type="SMART" id="SM00843">
    <property type="entry name" value="Ftsk_gamma"/>
    <property type="match status" value="1"/>
</dbReference>
<dbReference type="InterPro" id="IPR050206">
    <property type="entry name" value="FtsK/SpoIIIE/SftA"/>
</dbReference>
<dbReference type="Gene3D" id="1.10.10.10">
    <property type="entry name" value="Winged helix-like DNA-binding domain superfamily/Winged helix DNA-binding domain"/>
    <property type="match status" value="1"/>
</dbReference>
<dbReference type="SMART" id="SM00382">
    <property type="entry name" value="AAA"/>
    <property type="match status" value="1"/>
</dbReference>
<dbReference type="GO" id="GO:0007059">
    <property type="term" value="P:chromosome segregation"/>
    <property type="evidence" value="ECO:0007669"/>
    <property type="project" value="UniProtKB-KW"/>
</dbReference>
<dbReference type="STRING" id="39060.SAMN05660706_101233"/>
<feature type="domain" description="FtsK" evidence="18">
    <location>
        <begin position="477"/>
        <end position="671"/>
    </location>
</feature>
<keyword evidence="20" id="KW-1185">Reference proteome</keyword>
<keyword evidence="12" id="KW-0131">Cell cycle</keyword>
<evidence type="ECO:0000256" key="17">
    <source>
        <dbReference type="SAM" id="Phobius"/>
    </source>
</evidence>
<evidence type="ECO:0000256" key="14">
    <source>
        <dbReference type="ARBA" id="ARBA00025923"/>
    </source>
</evidence>
<dbReference type="InterPro" id="IPR002543">
    <property type="entry name" value="FtsK_dom"/>
</dbReference>
<comment type="subcellular location">
    <subcellularLocation>
        <location evidence="1">Cell membrane</location>
        <topology evidence="1">Multi-pass membrane protein</topology>
    </subcellularLocation>
</comment>
<protein>
    <submittedName>
        <fullName evidence="19">DNA segregation ATPase FtsK/SpoIIIE, S-DNA-T family</fullName>
    </submittedName>
</protein>
<sequence>MIFPQPEIYNIIQQKKNKILLVLFDFFTYMSTVRQPCPDDHFMVSCWYENFPENTPGGELKLTKTAKNKPPRTGSPGFVFDIAGLALIALSLIGLTTVFTSTVGAIGTVGLLIKKGLRIMTGSGYIVFLLLLIPTGIKLMLRGKWRVNARFWGFFILFGSLEMFLHRQIPLAQSFTAGLAGQGGGLLGAALGYASKYCFGTIGTSILLVFLTLAGVTLCTGGSLKDLLATVWKWLKSAVFRLWHMIINFLFVEEDTSRSRGRCKKNPKEKTGEPPGQSDLTALPGDIDQPVIELARPTVAPVDHADRPGAAKEKHPETANEEPDEAPPLLKITTGTGEKEYHLPPVTLLTPLQSSGENQAGKDINKRIKTLEQILESFGIKARVTHVAVGPSITRYELQPPPGIKVSKIVSLADDIALGMASAGVRIEAPIPGKAAVGIEIPNGEIAAVSLRELLESKEFAGSSSRLTIALGKDIAGSPVTADLAKMPHLLIAGATGSGKSVCINTLICSILFKSTPDEVKFLMVDPKMVELANYNGIPHLVSPVVTNAKKAAGALRWAVREMESRYDLFAAAGVRDITRYNALFGEFEHEPGQNPLPYIVVIIDELADLMMVAPADVEDAICRLAQMARAAGIHLVVATQRPSVDVITGLIKANIPSRISFAVSSQTDSRTILDMGGAEKLLGKGDMLFYPVGAAKPVRVQGAYLSDQDVEKLVDFLKDQARPVYNEAVLQEQPEGDSVETEDTDELLPQAARIFIESGTASISMLQRRLHVGYARAARLVDIMERRGIVGGFEGSKPRAVLMTMEQYQQVFENQETAPEAKTAAS</sequence>
<evidence type="ECO:0000256" key="12">
    <source>
        <dbReference type="ARBA" id="ARBA00023306"/>
    </source>
</evidence>
<dbReference type="GO" id="GO:0005524">
    <property type="term" value="F:ATP binding"/>
    <property type="evidence" value="ECO:0007669"/>
    <property type="project" value="UniProtKB-UniRule"/>
</dbReference>
<feature type="region of interest" description="Disordered" evidence="16">
    <location>
        <begin position="299"/>
        <end position="329"/>
    </location>
</feature>
<dbReference type="InterPro" id="IPR036390">
    <property type="entry name" value="WH_DNA-bd_sf"/>
</dbReference>
<evidence type="ECO:0000256" key="4">
    <source>
        <dbReference type="ARBA" id="ARBA00022618"/>
    </source>
</evidence>
<keyword evidence="7" id="KW-0159">Chromosome partition</keyword>
<feature type="transmembrane region" description="Helical" evidence="17">
    <location>
        <begin position="119"/>
        <end position="139"/>
    </location>
</feature>
<evidence type="ECO:0000256" key="16">
    <source>
        <dbReference type="SAM" id="MobiDB-lite"/>
    </source>
</evidence>
<dbReference type="GO" id="GO:0051301">
    <property type="term" value="P:cell division"/>
    <property type="evidence" value="ECO:0007669"/>
    <property type="project" value="UniProtKB-KW"/>
</dbReference>
<evidence type="ECO:0000256" key="9">
    <source>
        <dbReference type="ARBA" id="ARBA00022989"/>
    </source>
</evidence>
<comment type="subunit">
    <text evidence="14">Homohexamer. Forms a ring that surrounds DNA.</text>
</comment>
<feature type="compositionally biased region" description="Basic and acidic residues" evidence="16">
    <location>
        <begin position="303"/>
        <end position="318"/>
    </location>
</feature>
<keyword evidence="8 15" id="KW-0067">ATP-binding</keyword>
<dbReference type="InterPro" id="IPR027417">
    <property type="entry name" value="P-loop_NTPase"/>
</dbReference>
<dbReference type="PANTHER" id="PTHR22683">
    <property type="entry name" value="SPORULATION PROTEIN RELATED"/>
    <property type="match status" value="1"/>
</dbReference>
<dbReference type="PROSITE" id="PS50901">
    <property type="entry name" value="FTSK"/>
    <property type="match status" value="1"/>
</dbReference>
<evidence type="ECO:0000256" key="5">
    <source>
        <dbReference type="ARBA" id="ARBA00022692"/>
    </source>
</evidence>
<feature type="transmembrane region" description="Helical" evidence="17">
    <location>
        <begin position="151"/>
        <end position="169"/>
    </location>
</feature>
<dbReference type="InterPro" id="IPR003593">
    <property type="entry name" value="AAA+_ATPase"/>
</dbReference>
<feature type="region of interest" description="Disordered" evidence="16">
    <location>
        <begin position="260"/>
        <end position="284"/>
    </location>
</feature>
<proteinExistence type="inferred from homology"/>
<feature type="binding site" evidence="15">
    <location>
        <begin position="494"/>
        <end position="501"/>
    </location>
    <ligand>
        <name>ATP</name>
        <dbReference type="ChEBI" id="CHEBI:30616"/>
    </ligand>
</feature>
<gene>
    <name evidence="19" type="ORF">SAMN05660706_101233</name>
</gene>
<keyword evidence="10" id="KW-0238">DNA-binding</keyword>
<feature type="transmembrane region" description="Helical" evidence="17">
    <location>
        <begin position="175"/>
        <end position="194"/>
    </location>
</feature>
<evidence type="ECO:0000256" key="13">
    <source>
        <dbReference type="ARBA" id="ARBA00024986"/>
    </source>
</evidence>
<dbReference type="Pfam" id="PF09397">
    <property type="entry name" value="FtsK_gamma"/>
    <property type="match status" value="1"/>
</dbReference>
<keyword evidence="9 17" id="KW-1133">Transmembrane helix</keyword>
<dbReference type="Proteomes" id="UP000199584">
    <property type="component" value="Unassembled WGS sequence"/>
</dbReference>
<feature type="transmembrane region" description="Helical" evidence="17">
    <location>
        <begin position="206"/>
        <end position="225"/>
    </location>
</feature>
<dbReference type="SUPFAM" id="SSF52540">
    <property type="entry name" value="P-loop containing nucleoside triphosphate hydrolases"/>
    <property type="match status" value="1"/>
</dbReference>
<dbReference type="EMBL" id="FOYM01000001">
    <property type="protein sequence ID" value="SFQ95686.1"/>
    <property type="molecule type" value="Genomic_DNA"/>
</dbReference>
<comment type="function">
    <text evidence="13">Essential cell division protein that coordinates cell division and chromosome segregation. The N-terminus is involved in assembly of the cell-division machinery. The C-terminus functions as a DNA motor that moves dsDNA in an ATP-dependent manner towards the dif recombination site, which is located within the replication terminus region. Required for activation of the Xer recombinase, allowing activation of chromosome unlinking by recombination.</text>
</comment>
<evidence type="ECO:0000256" key="8">
    <source>
        <dbReference type="ARBA" id="ARBA00022840"/>
    </source>
</evidence>
<dbReference type="InterPro" id="IPR018541">
    <property type="entry name" value="Ftsk_gamma"/>
</dbReference>
<name>A0A1I6CR32_9FIRM</name>
<evidence type="ECO:0000256" key="7">
    <source>
        <dbReference type="ARBA" id="ARBA00022829"/>
    </source>
</evidence>
<keyword evidence="6 15" id="KW-0547">Nucleotide-binding</keyword>
<evidence type="ECO:0000256" key="11">
    <source>
        <dbReference type="ARBA" id="ARBA00023136"/>
    </source>
</evidence>
<evidence type="ECO:0000256" key="1">
    <source>
        <dbReference type="ARBA" id="ARBA00004651"/>
    </source>
</evidence>
<keyword evidence="11 17" id="KW-0472">Membrane</keyword>
<comment type="similarity">
    <text evidence="2">Belongs to the FtsK/SpoIIIE/SftA family.</text>
</comment>
<accession>A0A1I6CR32</accession>
<dbReference type="Gene3D" id="3.40.50.300">
    <property type="entry name" value="P-loop containing nucleotide triphosphate hydrolases"/>
    <property type="match status" value="1"/>
</dbReference>
<evidence type="ECO:0000256" key="3">
    <source>
        <dbReference type="ARBA" id="ARBA00022475"/>
    </source>
</evidence>
<dbReference type="PANTHER" id="PTHR22683:SF41">
    <property type="entry name" value="DNA TRANSLOCASE FTSK"/>
    <property type="match status" value="1"/>
</dbReference>
<evidence type="ECO:0000256" key="10">
    <source>
        <dbReference type="ARBA" id="ARBA00023125"/>
    </source>
</evidence>
<dbReference type="InterPro" id="IPR041027">
    <property type="entry name" value="FtsK_alpha"/>
</dbReference>
<evidence type="ECO:0000313" key="19">
    <source>
        <dbReference type="EMBL" id="SFQ95686.1"/>
    </source>
</evidence>
<evidence type="ECO:0000256" key="6">
    <source>
        <dbReference type="ARBA" id="ARBA00022741"/>
    </source>
</evidence>
<keyword evidence="4" id="KW-0132">Cell division</keyword>
<evidence type="ECO:0000256" key="15">
    <source>
        <dbReference type="PROSITE-ProRule" id="PRU00289"/>
    </source>
</evidence>
<keyword evidence="3" id="KW-1003">Cell membrane</keyword>
<dbReference type="Pfam" id="PF17854">
    <property type="entry name" value="FtsK_alpha"/>
    <property type="match status" value="1"/>
</dbReference>
<organism evidence="19 20">
    <name type="scientific">Desulfoscipio geothermicus DSM 3669</name>
    <dbReference type="NCBI Taxonomy" id="1121426"/>
    <lineage>
        <taxon>Bacteria</taxon>
        <taxon>Bacillati</taxon>
        <taxon>Bacillota</taxon>
        <taxon>Clostridia</taxon>
        <taxon>Eubacteriales</taxon>
        <taxon>Desulfallaceae</taxon>
        <taxon>Desulfoscipio</taxon>
    </lineage>
</organism>
<dbReference type="AlphaFoldDB" id="A0A1I6CR32"/>
<dbReference type="GO" id="GO:0003677">
    <property type="term" value="F:DNA binding"/>
    <property type="evidence" value="ECO:0007669"/>
    <property type="project" value="UniProtKB-KW"/>
</dbReference>
<evidence type="ECO:0000259" key="18">
    <source>
        <dbReference type="PROSITE" id="PS50901"/>
    </source>
</evidence>
<dbReference type="Gene3D" id="3.30.980.40">
    <property type="match status" value="1"/>
</dbReference>
<evidence type="ECO:0000256" key="2">
    <source>
        <dbReference type="ARBA" id="ARBA00006474"/>
    </source>
</evidence>
<dbReference type="SUPFAM" id="SSF46785">
    <property type="entry name" value="Winged helix' DNA-binding domain"/>
    <property type="match status" value="1"/>
</dbReference>
<keyword evidence="5 17" id="KW-0812">Transmembrane</keyword>
<dbReference type="Pfam" id="PF13491">
    <property type="entry name" value="FtsK_4TM"/>
    <property type="match status" value="1"/>
</dbReference>
<reference evidence="20" key="1">
    <citation type="submission" date="2016-10" db="EMBL/GenBank/DDBJ databases">
        <authorList>
            <person name="Varghese N."/>
            <person name="Submissions S."/>
        </authorList>
    </citation>
    <scope>NUCLEOTIDE SEQUENCE [LARGE SCALE GENOMIC DNA]</scope>
    <source>
        <strain evidence="20">DSM 3669</strain>
    </source>
</reference>
<evidence type="ECO:0000313" key="20">
    <source>
        <dbReference type="Proteomes" id="UP000199584"/>
    </source>
</evidence>